<dbReference type="OrthoDB" id="5854469at2759"/>
<keyword evidence="3" id="KW-1185">Reference proteome</keyword>
<sequence length="189" mass="20982">MACFVPVLTYLPLLLAALPVVTHVFKILLLTSLITYIHLLLFLPNMMIFLTEQIPSFCSSLQDVCDECCCYCLDVDDDSGSIYYVPAGTGTTAQCNSQHFTDFTRQYSYALTVPPTTHGMLLPSAAAGYLPVAAAPVTPVLVPDVLPYQSNPIAGIENYRSYKSRRHENNSEVYTLNLYCPRALYVPLR</sequence>
<accession>A0A183DER7</accession>
<reference evidence="4" key="1">
    <citation type="submission" date="2016-06" db="UniProtKB">
        <authorList>
            <consortium name="WormBaseParasite"/>
        </authorList>
    </citation>
    <scope>IDENTIFICATION</scope>
</reference>
<evidence type="ECO:0000313" key="4">
    <source>
        <dbReference type="WBParaSite" id="GPUH_0000721701-mRNA-1"/>
    </source>
</evidence>
<dbReference type="AlphaFoldDB" id="A0A183DER7"/>
<dbReference type="EMBL" id="UYRT01018293">
    <property type="protein sequence ID" value="VDK57598.1"/>
    <property type="molecule type" value="Genomic_DNA"/>
</dbReference>
<keyword evidence="1" id="KW-0472">Membrane</keyword>
<name>A0A183DER7_9BILA</name>
<feature type="transmembrane region" description="Helical" evidence="1">
    <location>
        <begin position="27"/>
        <end position="50"/>
    </location>
</feature>
<keyword evidence="1" id="KW-1133">Transmembrane helix</keyword>
<proteinExistence type="predicted"/>
<protein>
    <submittedName>
        <fullName evidence="4">Protein shisa-5</fullName>
    </submittedName>
</protein>
<evidence type="ECO:0000313" key="3">
    <source>
        <dbReference type="Proteomes" id="UP000271098"/>
    </source>
</evidence>
<keyword evidence="1" id="KW-0812">Transmembrane</keyword>
<evidence type="ECO:0000313" key="2">
    <source>
        <dbReference type="EMBL" id="VDK57598.1"/>
    </source>
</evidence>
<dbReference type="Proteomes" id="UP000271098">
    <property type="component" value="Unassembled WGS sequence"/>
</dbReference>
<organism evidence="4">
    <name type="scientific">Gongylonema pulchrum</name>
    <dbReference type="NCBI Taxonomy" id="637853"/>
    <lineage>
        <taxon>Eukaryota</taxon>
        <taxon>Metazoa</taxon>
        <taxon>Ecdysozoa</taxon>
        <taxon>Nematoda</taxon>
        <taxon>Chromadorea</taxon>
        <taxon>Rhabditida</taxon>
        <taxon>Spirurina</taxon>
        <taxon>Spiruromorpha</taxon>
        <taxon>Spiruroidea</taxon>
        <taxon>Gongylonematidae</taxon>
        <taxon>Gongylonema</taxon>
    </lineage>
</organism>
<reference evidence="2 3" key="2">
    <citation type="submission" date="2018-11" db="EMBL/GenBank/DDBJ databases">
        <authorList>
            <consortium name="Pathogen Informatics"/>
        </authorList>
    </citation>
    <scope>NUCLEOTIDE SEQUENCE [LARGE SCALE GENOMIC DNA]</scope>
</reference>
<dbReference type="WBParaSite" id="GPUH_0000721701-mRNA-1">
    <property type="protein sequence ID" value="GPUH_0000721701-mRNA-1"/>
    <property type="gene ID" value="GPUH_0000721701"/>
</dbReference>
<gene>
    <name evidence="2" type="ORF">GPUH_LOCUS7208</name>
</gene>
<evidence type="ECO:0000256" key="1">
    <source>
        <dbReference type="SAM" id="Phobius"/>
    </source>
</evidence>